<proteinExistence type="predicted"/>
<dbReference type="AlphaFoldDB" id="A0A0F9TSA9"/>
<name>A0A0F9TSA9_9ZZZZ</name>
<reference evidence="1" key="1">
    <citation type="journal article" date="2015" name="Nature">
        <title>Complex archaea that bridge the gap between prokaryotes and eukaryotes.</title>
        <authorList>
            <person name="Spang A."/>
            <person name="Saw J.H."/>
            <person name="Jorgensen S.L."/>
            <person name="Zaremba-Niedzwiedzka K."/>
            <person name="Martijn J."/>
            <person name="Lind A.E."/>
            <person name="van Eijk R."/>
            <person name="Schleper C."/>
            <person name="Guy L."/>
            <person name="Ettema T.J."/>
        </authorList>
    </citation>
    <scope>NUCLEOTIDE SEQUENCE</scope>
</reference>
<accession>A0A0F9TSA9</accession>
<gene>
    <name evidence="1" type="ORF">LCGC14_0617110</name>
</gene>
<evidence type="ECO:0000313" key="1">
    <source>
        <dbReference type="EMBL" id="KKN52006.1"/>
    </source>
</evidence>
<organism evidence="1">
    <name type="scientific">marine sediment metagenome</name>
    <dbReference type="NCBI Taxonomy" id="412755"/>
    <lineage>
        <taxon>unclassified sequences</taxon>
        <taxon>metagenomes</taxon>
        <taxon>ecological metagenomes</taxon>
    </lineage>
</organism>
<dbReference type="EMBL" id="LAZR01001039">
    <property type="protein sequence ID" value="KKN52006.1"/>
    <property type="molecule type" value="Genomic_DNA"/>
</dbReference>
<protein>
    <submittedName>
        <fullName evidence="1">Uncharacterized protein</fullName>
    </submittedName>
</protein>
<sequence>MSNEYSMELASRTPGFAPIIIVGALMGGVQDIHSMEVDPKSYDAKLVAPYVDATDGTYAGASDYFLAENIQRQHEGYVKKLFDKFAAEQTSLGAEFEEVLQNNLWNMYTRS</sequence>
<comment type="caution">
    <text evidence="1">The sequence shown here is derived from an EMBL/GenBank/DDBJ whole genome shotgun (WGS) entry which is preliminary data.</text>
</comment>